<reference evidence="2 3" key="1">
    <citation type="journal article" date="2016" name="BMC Genomics">
        <title>Genome sequencing and secondary metabolism of the postharvest pathogen Penicillium griseofulvum.</title>
        <authorList>
            <person name="Banani H."/>
            <person name="Marcet-Houben M."/>
            <person name="Ballester A.R."/>
            <person name="Abbruscato P."/>
            <person name="Gonzalez-Candelas L."/>
            <person name="Gabaldon T."/>
            <person name="Spadaro D."/>
        </authorList>
    </citation>
    <scope>NUCLEOTIDE SEQUENCE [LARGE SCALE GENOMIC DNA]</scope>
    <source>
        <strain evidence="2 3">PG3</strain>
    </source>
</reference>
<organism evidence="2 3">
    <name type="scientific">Penicillium patulum</name>
    <name type="common">Penicillium griseofulvum</name>
    <dbReference type="NCBI Taxonomy" id="5078"/>
    <lineage>
        <taxon>Eukaryota</taxon>
        <taxon>Fungi</taxon>
        <taxon>Dikarya</taxon>
        <taxon>Ascomycota</taxon>
        <taxon>Pezizomycotina</taxon>
        <taxon>Eurotiomycetes</taxon>
        <taxon>Eurotiomycetidae</taxon>
        <taxon>Eurotiales</taxon>
        <taxon>Aspergillaceae</taxon>
        <taxon>Penicillium</taxon>
    </lineage>
</organism>
<dbReference type="Proteomes" id="UP000070168">
    <property type="component" value="Unassembled WGS sequence"/>
</dbReference>
<dbReference type="Pfam" id="PF17107">
    <property type="entry name" value="SesA"/>
    <property type="match status" value="1"/>
</dbReference>
<dbReference type="InterPro" id="IPR031352">
    <property type="entry name" value="SesA"/>
</dbReference>
<name>A0A135LLC9_PENPA</name>
<evidence type="ECO:0000259" key="1">
    <source>
        <dbReference type="Pfam" id="PF17107"/>
    </source>
</evidence>
<comment type="caution">
    <text evidence="2">The sequence shown here is derived from an EMBL/GenBank/DDBJ whole genome shotgun (WGS) entry which is preliminary data.</text>
</comment>
<keyword evidence="3" id="KW-1185">Reference proteome</keyword>
<evidence type="ECO:0000313" key="2">
    <source>
        <dbReference type="EMBL" id="KXG49759.1"/>
    </source>
</evidence>
<gene>
    <name evidence="2" type="ORF">PGRI_057270</name>
</gene>
<dbReference type="GeneID" id="63708740"/>
<dbReference type="EMBL" id="LHQR01000048">
    <property type="protein sequence ID" value="KXG49759.1"/>
    <property type="molecule type" value="Genomic_DNA"/>
</dbReference>
<proteinExistence type="predicted"/>
<dbReference type="OMA" id="SGNQFYH"/>
<dbReference type="AlphaFoldDB" id="A0A135LLC9"/>
<dbReference type="RefSeq" id="XP_040648295.1">
    <property type="nucleotide sequence ID" value="XM_040793440.1"/>
</dbReference>
<evidence type="ECO:0000313" key="3">
    <source>
        <dbReference type="Proteomes" id="UP000070168"/>
    </source>
</evidence>
<sequence>MPGPEITKAHALRQTRKTLSALKAAAEFCGTVIGATDLPQAFSVVAQRLPLSVDIFTSVDTYLNCVSEEKDNQELKDTYPVIREAADACSHHIESLEVLFETVAQSDKDTQDKLTSYREAVQYNGGKLVEKVMLDLLKDTTLVCVEPFATQEQIQELQAALQEVQALSPSLKDALGAGVVMNHSGSGNQFYHGGKGHQNICSGGFQVTGDNHNAHYTYTGKTTEGAMA</sequence>
<feature type="domain" description="NACHT-NTPase and P-loop NTPases N-terminal" evidence="1">
    <location>
        <begin position="17"/>
        <end position="141"/>
    </location>
</feature>
<dbReference type="STRING" id="5078.A0A135LLC9"/>
<protein>
    <recommendedName>
        <fullName evidence="1">NACHT-NTPase and P-loop NTPases N-terminal domain-containing protein</fullName>
    </recommendedName>
</protein>
<accession>A0A135LLC9</accession>
<dbReference type="OrthoDB" id="4330845at2759"/>